<proteinExistence type="predicted"/>
<dbReference type="CDD" id="cd14507">
    <property type="entry name" value="PTP-MTM-like"/>
    <property type="match status" value="1"/>
</dbReference>
<feature type="domain" description="Tyrosine specific protein phosphatases" evidence="4">
    <location>
        <begin position="160"/>
        <end position="204"/>
    </location>
</feature>
<sequence>MTGFRVTHVNSNYKMSPTYPSSFIVPASVSDGELRKISHFRARGRVPAVTYRHRNDAVIARCSQPLVGLRRKRCSSDEAYMTALRRESTGKLLFVDCRSQTSAYGNIALGGGFEVETNIMFMGIENIHSMRDSIRKLFDLIKNEVRGNERSNWLSCLESTRWLEHVRSVLLSCATCVTKLVDEGTSLLIHCSDGWDRTAQLAALTKLCVDPFYRTIKGFEVLIEQEWCAFGHQFRARSGHSSDRSNYWEDDHASPVFMQFIDAVWQLMRQFPCSFEFNERYLIVLLDEAYGKRSGTFLHDCEESRVVRIHDNFSLYQCVDATRISSTSW</sequence>
<evidence type="ECO:0000259" key="5">
    <source>
        <dbReference type="PROSITE" id="PS51339"/>
    </source>
</evidence>
<dbReference type="PROSITE" id="PS50056">
    <property type="entry name" value="TYR_PHOSPHATASE_2"/>
    <property type="match status" value="1"/>
</dbReference>
<dbReference type="InterPro" id="IPR003595">
    <property type="entry name" value="Tyr_Pase_cat"/>
</dbReference>
<feature type="binding site" evidence="3">
    <location>
        <begin position="191"/>
        <end position="197"/>
    </location>
    <ligand>
        <name>substrate</name>
    </ligand>
</feature>
<dbReference type="AlphaFoldDB" id="K3WV89"/>
<dbReference type="Proteomes" id="UP000019132">
    <property type="component" value="Unassembled WGS sequence"/>
</dbReference>
<dbReference type="GO" id="GO:0005737">
    <property type="term" value="C:cytoplasm"/>
    <property type="evidence" value="ECO:0007669"/>
    <property type="project" value="UniProtKB-ARBA"/>
</dbReference>
<feature type="domain" description="Myotubularin phosphatase" evidence="5">
    <location>
        <begin position="1"/>
        <end position="329"/>
    </location>
</feature>
<dbReference type="InterPro" id="IPR030564">
    <property type="entry name" value="Myotubularin"/>
</dbReference>
<protein>
    <submittedName>
        <fullName evidence="6">Uncharacterized protein</fullName>
    </submittedName>
</protein>
<dbReference type="InParanoid" id="K3WV89"/>
<evidence type="ECO:0000313" key="6">
    <source>
        <dbReference type="EnsemblProtists" id="PYU1_T008887"/>
    </source>
</evidence>
<dbReference type="STRING" id="431595.K3WV89"/>
<dbReference type="SMART" id="SM00404">
    <property type="entry name" value="PTPc_motif"/>
    <property type="match status" value="1"/>
</dbReference>
<reference evidence="7" key="1">
    <citation type="journal article" date="2010" name="Genome Biol.">
        <title>Genome sequence of the necrotrophic plant pathogen Pythium ultimum reveals original pathogenicity mechanisms and effector repertoire.</title>
        <authorList>
            <person name="Levesque C.A."/>
            <person name="Brouwer H."/>
            <person name="Cano L."/>
            <person name="Hamilton J.P."/>
            <person name="Holt C."/>
            <person name="Huitema E."/>
            <person name="Raffaele S."/>
            <person name="Robideau G.P."/>
            <person name="Thines M."/>
            <person name="Win J."/>
            <person name="Zerillo M.M."/>
            <person name="Beakes G.W."/>
            <person name="Boore J.L."/>
            <person name="Busam D."/>
            <person name="Dumas B."/>
            <person name="Ferriera S."/>
            <person name="Fuerstenberg S.I."/>
            <person name="Gachon C.M."/>
            <person name="Gaulin E."/>
            <person name="Govers F."/>
            <person name="Grenville-Briggs L."/>
            <person name="Horner N."/>
            <person name="Hostetler J."/>
            <person name="Jiang R.H."/>
            <person name="Johnson J."/>
            <person name="Krajaejun T."/>
            <person name="Lin H."/>
            <person name="Meijer H.J."/>
            <person name="Moore B."/>
            <person name="Morris P."/>
            <person name="Phuntmart V."/>
            <person name="Puiu D."/>
            <person name="Shetty J."/>
            <person name="Stajich J.E."/>
            <person name="Tripathy S."/>
            <person name="Wawra S."/>
            <person name="van West P."/>
            <person name="Whitty B.R."/>
            <person name="Coutinho P.M."/>
            <person name="Henrissat B."/>
            <person name="Martin F."/>
            <person name="Thomas P.D."/>
            <person name="Tyler B.M."/>
            <person name="De Vries R.P."/>
            <person name="Kamoun S."/>
            <person name="Yandell M."/>
            <person name="Tisserat N."/>
            <person name="Buell C.R."/>
        </authorList>
    </citation>
    <scope>NUCLEOTIDE SEQUENCE</scope>
    <source>
        <strain evidence="7">DAOM:BR144</strain>
    </source>
</reference>
<dbReference type="InterPro" id="IPR010569">
    <property type="entry name" value="Myotubularin-like_Pase_dom"/>
</dbReference>
<dbReference type="SUPFAM" id="SSF52799">
    <property type="entry name" value="(Phosphotyrosine protein) phosphatases II"/>
    <property type="match status" value="1"/>
</dbReference>
<evidence type="ECO:0000256" key="2">
    <source>
        <dbReference type="PIRSR" id="PIRSR630564-1"/>
    </source>
</evidence>
<dbReference type="OMA" id="FTERCAF"/>
<dbReference type="PROSITE" id="PS00383">
    <property type="entry name" value="TYR_PHOSPHATASE_1"/>
    <property type="match status" value="1"/>
</dbReference>
<reference evidence="6" key="3">
    <citation type="submission" date="2015-02" db="UniProtKB">
        <authorList>
            <consortium name="EnsemblProtists"/>
        </authorList>
    </citation>
    <scope>IDENTIFICATION</scope>
    <source>
        <strain evidence="6">DAOM BR144</strain>
    </source>
</reference>
<reference evidence="7" key="2">
    <citation type="submission" date="2010-04" db="EMBL/GenBank/DDBJ databases">
        <authorList>
            <person name="Buell R."/>
            <person name="Hamilton J."/>
            <person name="Hostetler J."/>
        </authorList>
    </citation>
    <scope>NUCLEOTIDE SEQUENCE [LARGE SCALE GENOMIC DNA]</scope>
    <source>
        <strain evidence="7">DAOM:BR144</strain>
    </source>
</reference>
<dbReference type="PANTHER" id="PTHR10807:SF128">
    <property type="entry name" value="PHOSPHATIDYLINOSITOL-3,5-BISPHOSPHATE 3-PHOSPHATASE"/>
    <property type="match status" value="1"/>
</dbReference>
<dbReference type="EnsemblProtists" id="PYU1_T008887">
    <property type="protein sequence ID" value="PYU1_T008887"/>
    <property type="gene ID" value="PYU1_G008869"/>
</dbReference>
<evidence type="ECO:0000256" key="3">
    <source>
        <dbReference type="PIRSR" id="PIRSR630564-2"/>
    </source>
</evidence>
<feature type="active site" description="Phosphocysteine intermediate" evidence="2">
    <location>
        <position position="191"/>
    </location>
</feature>
<dbReference type="InterPro" id="IPR029021">
    <property type="entry name" value="Prot-tyrosine_phosphatase-like"/>
</dbReference>
<accession>K3WV89</accession>
<comment type="subcellular location">
    <subcellularLocation>
        <location evidence="1">Endomembrane system</location>
        <topology evidence="1">Peripheral membrane protein</topology>
    </subcellularLocation>
</comment>
<dbReference type="Pfam" id="PF06602">
    <property type="entry name" value="Myotub-related"/>
    <property type="match status" value="1"/>
</dbReference>
<dbReference type="InterPro" id="IPR016130">
    <property type="entry name" value="Tyr_Pase_AS"/>
</dbReference>
<dbReference type="eggNOG" id="KOG4471">
    <property type="taxonomic scope" value="Eukaryota"/>
</dbReference>
<keyword evidence="7" id="KW-1185">Reference proteome</keyword>
<organism evidence="6 7">
    <name type="scientific">Globisporangium ultimum (strain ATCC 200006 / CBS 805.95 / DAOM BR144)</name>
    <name type="common">Pythium ultimum</name>
    <dbReference type="NCBI Taxonomy" id="431595"/>
    <lineage>
        <taxon>Eukaryota</taxon>
        <taxon>Sar</taxon>
        <taxon>Stramenopiles</taxon>
        <taxon>Oomycota</taxon>
        <taxon>Peronosporomycetes</taxon>
        <taxon>Pythiales</taxon>
        <taxon>Pythiaceae</taxon>
        <taxon>Globisporangium</taxon>
    </lineage>
</organism>
<dbReference type="PANTHER" id="PTHR10807">
    <property type="entry name" value="MYOTUBULARIN-RELATED"/>
    <property type="match status" value="1"/>
</dbReference>
<evidence type="ECO:0000256" key="1">
    <source>
        <dbReference type="ARBA" id="ARBA00004184"/>
    </source>
</evidence>
<dbReference type="EMBL" id="GL376599">
    <property type="status" value="NOT_ANNOTATED_CDS"/>
    <property type="molecule type" value="Genomic_DNA"/>
</dbReference>
<dbReference type="PROSITE" id="PS51339">
    <property type="entry name" value="PPASE_MYOTUBULARIN"/>
    <property type="match status" value="1"/>
</dbReference>
<name>K3WV89_GLOUD</name>
<dbReference type="VEuPathDB" id="FungiDB:PYU1_G008869"/>
<evidence type="ECO:0000313" key="7">
    <source>
        <dbReference type="Proteomes" id="UP000019132"/>
    </source>
</evidence>
<evidence type="ECO:0000259" key="4">
    <source>
        <dbReference type="PROSITE" id="PS50056"/>
    </source>
</evidence>
<dbReference type="InterPro" id="IPR000387">
    <property type="entry name" value="Tyr_Pase_dom"/>
</dbReference>
<dbReference type="GO" id="GO:0012505">
    <property type="term" value="C:endomembrane system"/>
    <property type="evidence" value="ECO:0007669"/>
    <property type="project" value="UniProtKB-SubCell"/>
</dbReference>
<dbReference type="HOGENOM" id="CLU_001839_5_3_1"/>
<feature type="binding site" evidence="3">
    <location>
        <begin position="126"/>
        <end position="127"/>
    </location>
    <ligand>
        <name>substrate</name>
    </ligand>
</feature>